<evidence type="ECO:0000313" key="9">
    <source>
        <dbReference type="Proteomes" id="UP000184509"/>
    </source>
</evidence>
<keyword evidence="3" id="KW-0133">Cell shape</keyword>
<name>A0A1M5CK14_9BACE</name>
<dbReference type="GO" id="GO:0008360">
    <property type="term" value="P:regulation of cell shape"/>
    <property type="evidence" value="ECO:0007669"/>
    <property type="project" value="UniProtKB-KW"/>
</dbReference>
<evidence type="ECO:0000313" key="8">
    <source>
        <dbReference type="EMBL" id="SHF55060.1"/>
    </source>
</evidence>
<keyword evidence="6" id="KW-0961">Cell wall biogenesis/degradation</keyword>
<evidence type="ECO:0000256" key="5">
    <source>
        <dbReference type="ARBA" id="ARBA00023315"/>
    </source>
</evidence>
<evidence type="ECO:0000256" key="1">
    <source>
        <dbReference type="ARBA" id="ARBA00009943"/>
    </source>
</evidence>
<keyword evidence="9" id="KW-1185">Reference proteome</keyword>
<evidence type="ECO:0000259" key="7">
    <source>
        <dbReference type="Pfam" id="PF13480"/>
    </source>
</evidence>
<dbReference type="Gene3D" id="3.40.630.30">
    <property type="match status" value="1"/>
</dbReference>
<evidence type="ECO:0000256" key="3">
    <source>
        <dbReference type="ARBA" id="ARBA00022960"/>
    </source>
</evidence>
<dbReference type="InterPro" id="IPR003447">
    <property type="entry name" value="FEMABX"/>
</dbReference>
<dbReference type="PROSITE" id="PS51191">
    <property type="entry name" value="FEMABX"/>
    <property type="match status" value="1"/>
</dbReference>
<dbReference type="GO" id="GO:0009252">
    <property type="term" value="P:peptidoglycan biosynthetic process"/>
    <property type="evidence" value="ECO:0007669"/>
    <property type="project" value="UniProtKB-KW"/>
</dbReference>
<dbReference type="PANTHER" id="PTHR36174">
    <property type="entry name" value="LIPID II:GLYCINE GLYCYLTRANSFERASE"/>
    <property type="match status" value="1"/>
</dbReference>
<evidence type="ECO:0000256" key="6">
    <source>
        <dbReference type="ARBA" id="ARBA00023316"/>
    </source>
</evidence>
<keyword evidence="2 8" id="KW-0808">Transferase</keyword>
<dbReference type="InterPro" id="IPR016181">
    <property type="entry name" value="Acyl_CoA_acyltransferase"/>
</dbReference>
<dbReference type="Pfam" id="PF13480">
    <property type="entry name" value="Acetyltransf_6"/>
    <property type="match status" value="1"/>
</dbReference>
<gene>
    <name evidence="8" type="ORF">SAMN05444405_11070</name>
</gene>
<keyword evidence="5" id="KW-0012">Acyltransferase</keyword>
<dbReference type="OrthoDB" id="934591at2"/>
<reference evidence="8 9" key="1">
    <citation type="submission" date="2016-11" db="EMBL/GenBank/DDBJ databases">
        <authorList>
            <person name="Jaros S."/>
            <person name="Januszkiewicz K."/>
            <person name="Wedrychowicz H."/>
        </authorList>
    </citation>
    <scope>NUCLEOTIDE SEQUENCE [LARGE SCALE GENOMIC DNA]</scope>
    <source>
        <strain evidence="8 9">DSM 26991</strain>
    </source>
</reference>
<proteinExistence type="inferred from homology"/>
<dbReference type="AlphaFoldDB" id="A0A1M5CK14"/>
<accession>A0A1M5CK14</accession>
<dbReference type="STRING" id="1297750.SAMN05444405_11070"/>
<organism evidence="8 9">
    <name type="scientific">Bacteroides luti</name>
    <dbReference type="NCBI Taxonomy" id="1297750"/>
    <lineage>
        <taxon>Bacteria</taxon>
        <taxon>Pseudomonadati</taxon>
        <taxon>Bacteroidota</taxon>
        <taxon>Bacteroidia</taxon>
        <taxon>Bacteroidales</taxon>
        <taxon>Bacteroidaceae</taxon>
        <taxon>Bacteroides</taxon>
    </lineage>
</organism>
<dbReference type="GO" id="GO:0016755">
    <property type="term" value="F:aminoacyltransferase activity"/>
    <property type="evidence" value="ECO:0007669"/>
    <property type="project" value="InterPro"/>
</dbReference>
<keyword evidence="4" id="KW-0573">Peptidoglycan synthesis</keyword>
<dbReference type="GO" id="GO:0071555">
    <property type="term" value="P:cell wall organization"/>
    <property type="evidence" value="ECO:0007669"/>
    <property type="project" value="UniProtKB-KW"/>
</dbReference>
<dbReference type="InterPro" id="IPR038740">
    <property type="entry name" value="BioF2-like_GNAT_dom"/>
</dbReference>
<comment type="similarity">
    <text evidence="1">Belongs to the FemABX family.</text>
</comment>
<dbReference type="RefSeq" id="WP_073401944.1">
    <property type="nucleotide sequence ID" value="NZ_FQTV01000010.1"/>
</dbReference>
<evidence type="ECO:0000256" key="2">
    <source>
        <dbReference type="ARBA" id="ARBA00022679"/>
    </source>
</evidence>
<dbReference type="Proteomes" id="UP000184509">
    <property type="component" value="Unassembled WGS sequence"/>
</dbReference>
<protein>
    <submittedName>
        <fullName evidence="8">Acetyltransferase (GNAT) domain-containing protein</fullName>
    </submittedName>
</protein>
<dbReference type="PANTHER" id="PTHR36174:SF1">
    <property type="entry name" value="LIPID II:GLYCINE GLYCYLTRANSFERASE"/>
    <property type="match status" value="1"/>
</dbReference>
<evidence type="ECO:0000256" key="4">
    <source>
        <dbReference type="ARBA" id="ARBA00022984"/>
    </source>
</evidence>
<feature type="domain" description="BioF2-like acetyltransferase" evidence="7">
    <location>
        <begin position="158"/>
        <end position="289"/>
    </location>
</feature>
<dbReference type="EMBL" id="FQTV01000010">
    <property type="protein sequence ID" value="SHF55060.1"/>
    <property type="molecule type" value="Genomic_DNA"/>
</dbReference>
<dbReference type="InterPro" id="IPR050644">
    <property type="entry name" value="PG_Glycine_Bridge_Synth"/>
</dbReference>
<dbReference type="SUPFAM" id="SSF55729">
    <property type="entry name" value="Acyl-CoA N-acyltransferases (Nat)"/>
    <property type="match status" value="1"/>
</dbReference>
<sequence length="327" mass="38629">MVFKLLTYYHAYDIPDLPGDNVFYSKEMFQIYEATPGYTPILVVAYNGTKPIAKILTVLRKCIRLIPPSFIRRCEIYGTGEYFDDEISSEVIFDKMLEYITDIGIQESFILIFRNLENSLFGYKTFRKNQYFPINWMQVRSSLHKTSDLLDKVSVSRRRQIKKGYANGAYVKEAKSIEEIRAFSQMLKMNYSYNIRKNFPCIEYFEYFDEKAVHSGMGRIFIVIYKDKIIGGSVLVFSKTNAYLLFSGGIKKTYKKLYPGVLAIWEALKFAQKEGYEHLEYMDVGLPFKKHGYRDFVLRFGGQQKSSRRWFRLKWSFLNNFFVRIYT</sequence>